<dbReference type="Gene3D" id="1.20.1090.10">
    <property type="entry name" value="Dehydroquinate synthase-like - alpha domain"/>
    <property type="match status" value="1"/>
</dbReference>
<dbReference type="GO" id="GO:0009073">
    <property type="term" value="P:aromatic amino acid family biosynthetic process"/>
    <property type="evidence" value="ECO:0007669"/>
    <property type="project" value="UniProtKB-KW"/>
</dbReference>
<keyword evidence="2" id="KW-0028">Amino-acid biosynthesis</keyword>
<keyword evidence="3" id="KW-0520">NAD</keyword>
<dbReference type="PANTHER" id="PTHR43622:SF7">
    <property type="entry name" value="3-DEHYDROQUINATE SYNTHASE, CHLOROPLASTIC"/>
    <property type="match status" value="1"/>
</dbReference>
<dbReference type="EMBL" id="CP017641">
    <property type="protein sequence ID" value="APZ93507.1"/>
    <property type="molecule type" value="Genomic_DNA"/>
</dbReference>
<name>A0A1P8WHJ9_9PLAN</name>
<dbReference type="KEGG" id="fmr:Fuma_03125"/>
<evidence type="ECO:0000256" key="5">
    <source>
        <dbReference type="ARBA" id="ARBA00023239"/>
    </source>
</evidence>
<dbReference type="SUPFAM" id="SSF56796">
    <property type="entry name" value="Dehydroquinate synthase-like"/>
    <property type="match status" value="1"/>
</dbReference>
<dbReference type="AlphaFoldDB" id="A0A1P8WHJ9"/>
<keyword evidence="5 8" id="KW-0456">Lyase</keyword>
<protein>
    <submittedName>
        <fullName evidence="8">3-dehydroquinate synthase</fullName>
        <ecNumber evidence="8">4.2.3.4</ecNumber>
    </submittedName>
</protein>
<reference evidence="8 9" key="1">
    <citation type="journal article" date="2016" name="Front. Microbiol.">
        <title>Fuerstia marisgermanicae gen. nov., sp. nov., an Unusual Member of the Phylum Planctomycetes from the German Wadden Sea.</title>
        <authorList>
            <person name="Kohn T."/>
            <person name="Heuer A."/>
            <person name="Jogler M."/>
            <person name="Vollmers J."/>
            <person name="Boedeker C."/>
            <person name="Bunk B."/>
            <person name="Rast P."/>
            <person name="Borchert D."/>
            <person name="Glockner I."/>
            <person name="Freese H.M."/>
            <person name="Klenk H.P."/>
            <person name="Overmann J."/>
            <person name="Kaster A.K."/>
            <person name="Rohde M."/>
            <person name="Wiegand S."/>
            <person name="Jogler C."/>
        </authorList>
    </citation>
    <scope>NUCLEOTIDE SEQUENCE [LARGE SCALE GENOMIC DNA]</scope>
    <source>
        <strain evidence="8 9">NH11</strain>
    </source>
</reference>
<evidence type="ECO:0000259" key="6">
    <source>
        <dbReference type="Pfam" id="PF01761"/>
    </source>
</evidence>
<dbReference type="GO" id="GO:0003856">
    <property type="term" value="F:3-dehydroquinate synthase activity"/>
    <property type="evidence" value="ECO:0007669"/>
    <property type="project" value="UniProtKB-EC"/>
</dbReference>
<dbReference type="InterPro" id="IPR030960">
    <property type="entry name" value="DHQS/DOIS_N"/>
</dbReference>
<comment type="cofactor">
    <cofactor evidence="1">
        <name>NAD(+)</name>
        <dbReference type="ChEBI" id="CHEBI:57540"/>
    </cofactor>
</comment>
<keyword evidence="4" id="KW-0057">Aromatic amino acid biosynthesis</keyword>
<keyword evidence="9" id="KW-1185">Reference proteome</keyword>
<evidence type="ECO:0000256" key="1">
    <source>
        <dbReference type="ARBA" id="ARBA00001911"/>
    </source>
</evidence>
<evidence type="ECO:0000256" key="2">
    <source>
        <dbReference type="ARBA" id="ARBA00022605"/>
    </source>
</evidence>
<dbReference type="PANTHER" id="PTHR43622">
    <property type="entry name" value="3-DEHYDROQUINATE SYNTHASE"/>
    <property type="match status" value="1"/>
</dbReference>
<dbReference type="Pfam" id="PF24621">
    <property type="entry name" value="DHQS_C"/>
    <property type="match status" value="1"/>
</dbReference>
<dbReference type="CDD" id="cd08198">
    <property type="entry name" value="DHQS-like"/>
    <property type="match status" value="1"/>
</dbReference>
<evidence type="ECO:0000313" key="8">
    <source>
        <dbReference type="EMBL" id="APZ93507.1"/>
    </source>
</evidence>
<proteinExistence type="predicted"/>
<feature type="domain" description="3-dehydroquinate synthase C-terminal" evidence="7">
    <location>
        <begin position="339"/>
        <end position="465"/>
    </location>
</feature>
<evidence type="ECO:0000256" key="3">
    <source>
        <dbReference type="ARBA" id="ARBA00023027"/>
    </source>
</evidence>
<evidence type="ECO:0000259" key="7">
    <source>
        <dbReference type="Pfam" id="PF24621"/>
    </source>
</evidence>
<dbReference type="EC" id="4.2.3.4" evidence="8"/>
<evidence type="ECO:0000256" key="4">
    <source>
        <dbReference type="ARBA" id="ARBA00023141"/>
    </source>
</evidence>
<dbReference type="Pfam" id="PF01761">
    <property type="entry name" value="DHQ_synthase"/>
    <property type="match status" value="1"/>
</dbReference>
<accession>A0A1P8WHJ9</accession>
<dbReference type="GO" id="GO:0008652">
    <property type="term" value="P:amino acid biosynthetic process"/>
    <property type="evidence" value="ECO:0007669"/>
    <property type="project" value="UniProtKB-KW"/>
</dbReference>
<gene>
    <name evidence="8" type="primary">aroB_1</name>
    <name evidence="8" type="ORF">Fuma_03125</name>
</gene>
<dbReference type="Proteomes" id="UP000187735">
    <property type="component" value="Chromosome"/>
</dbReference>
<dbReference type="InterPro" id="IPR050071">
    <property type="entry name" value="Dehydroquinate_synthase"/>
</dbReference>
<dbReference type="InterPro" id="IPR056179">
    <property type="entry name" value="DHQS_C"/>
</dbReference>
<evidence type="ECO:0000313" key="9">
    <source>
        <dbReference type="Proteomes" id="UP000187735"/>
    </source>
</evidence>
<dbReference type="Gene3D" id="3.40.50.1970">
    <property type="match status" value="1"/>
</dbReference>
<feature type="domain" description="3-dehydroquinate synthase N-terminal" evidence="6">
    <location>
        <begin position="225"/>
        <end position="337"/>
    </location>
</feature>
<dbReference type="NCBIfam" id="NF004852">
    <property type="entry name" value="PRK06203.1"/>
    <property type="match status" value="1"/>
</dbReference>
<dbReference type="STRING" id="1891926.Fuma_03125"/>
<organism evidence="8 9">
    <name type="scientific">Fuerstiella marisgermanici</name>
    <dbReference type="NCBI Taxonomy" id="1891926"/>
    <lineage>
        <taxon>Bacteria</taxon>
        <taxon>Pseudomonadati</taxon>
        <taxon>Planctomycetota</taxon>
        <taxon>Planctomycetia</taxon>
        <taxon>Planctomycetales</taxon>
        <taxon>Planctomycetaceae</taxon>
        <taxon>Fuerstiella</taxon>
    </lineage>
</organism>
<sequence length="525" mass="58303">MRIPAEQNFALAGCVLNPETWVTLRVLFEPMACSRVSNHAQSLASGRTKYACTGCSDCTVDTPYRTGDLPGFGLFEPGSKLSNLLALPVVRWFPANFLLMLGYPPHPVLVRGGSRPNFQPLASEIRKFLMTAQDLSRHQPAASDNNVTVPFVVKFQHRLRFTRDLFAADSETLLELLETSEGRVPRVQFWMDEHVANANPELKHRIRSFCQQHSEKVRVTGNIQILPGGEDVKNDIHIVERMLKCFNHADLDRRSYVVAIGGGAVLDAVGFAAAIAHRGIRLIRIPTTTLAQGDSGIGVKNSINLFQKKNWVGTFAVPWGVINDRKLTETLSDRDFRCGFSEAVKVSLLKDADFFRRIHESAADICDRNEPAWSVIAESAKWHLKHITEGGDPFEMLEARPLDYGHWSAHKLETMTDFGLRHGEAVAIGVAVDTVYSSLAHGLPADDAERVLDCLDRLGLLMDHPALHDTETLFGGLEEFRQHLGGRLTITMLKQIGSPINVHSIDHTLMREAISHVADRVTSTA</sequence>